<evidence type="ECO:0000256" key="4">
    <source>
        <dbReference type="ARBA" id="ARBA00022722"/>
    </source>
</evidence>
<comment type="cofactor">
    <cofactor evidence="1">
        <name>a divalent metal cation</name>
        <dbReference type="ChEBI" id="CHEBI:60240"/>
    </cofactor>
</comment>
<keyword evidence="6" id="KW-0378">Hydrolase</keyword>
<dbReference type="Pfam" id="PF26138">
    <property type="entry name" value="DUF8040"/>
    <property type="match status" value="1"/>
</dbReference>
<dbReference type="Pfam" id="PF13359">
    <property type="entry name" value="DDE_Tnp_4"/>
    <property type="match status" value="1"/>
</dbReference>
<dbReference type="InterPro" id="IPR058353">
    <property type="entry name" value="DUF8040"/>
</dbReference>
<feature type="domain" description="DUF8040" evidence="9">
    <location>
        <begin position="57"/>
        <end position="144"/>
    </location>
</feature>
<dbReference type="GO" id="GO:0004518">
    <property type="term" value="F:nuclease activity"/>
    <property type="evidence" value="ECO:0007669"/>
    <property type="project" value="UniProtKB-KW"/>
</dbReference>
<dbReference type="EMBL" id="NBSK02000005">
    <property type="protein sequence ID" value="KAJ0207061.1"/>
    <property type="molecule type" value="Genomic_DNA"/>
</dbReference>
<feature type="domain" description="DDE Tnp4" evidence="8">
    <location>
        <begin position="158"/>
        <end position="319"/>
    </location>
</feature>
<evidence type="ECO:0008006" key="12">
    <source>
        <dbReference type="Google" id="ProtNLM"/>
    </source>
</evidence>
<evidence type="ECO:0000256" key="1">
    <source>
        <dbReference type="ARBA" id="ARBA00001968"/>
    </source>
</evidence>
<dbReference type="GO" id="GO:0016787">
    <property type="term" value="F:hydrolase activity"/>
    <property type="evidence" value="ECO:0007669"/>
    <property type="project" value="UniProtKB-KW"/>
</dbReference>
<comment type="similarity">
    <text evidence="3">Belongs to the HARBI1 family.</text>
</comment>
<dbReference type="GO" id="GO:0005634">
    <property type="term" value="C:nucleus"/>
    <property type="evidence" value="ECO:0007669"/>
    <property type="project" value="UniProtKB-SubCell"/>
</dbReference>
<dbReference type="Proteomes" id="UP000235145">
    <property type="component" value="Unassembled WGS sequence"/>
</dbReference>
<dbReference type="GO" id="GO:0046872">
    <property type="term" value="F:metal ion binding"/>
    <property type="evidence" value="ECO:0007669"/>
    <property type="project" value="UniProtKB-KW"/>
</dbReference>
<comment type="caution">
    <text evidence="10">The sequence shown here is derived from an EMBL/GenBank/DDBJ whole genome shotgun (WGS) entry which is preliminary data.</text>
</comment>
<evidence type="ECO:0000313" key="10">
    <source>
        <dbReference type="EMBL" id="KAJ0207061.1"/>
    </source>
</evidence>
<evidence type="ECO:0000313" key="11">
    <source>
        <dbReference type="Proteomes" id="UP000235145"/>
    </source>
</evidence>
<evidence type="ECO:0000256" key="5">
    <source>
        <dbReference type="ARBA" id="ARBA00022723"/>
    </source>
</evidence>
<dbReference type="PANTHER" id="PTHR22930:SF268">
    <property type="entry name" value="NUCLEASE HARBI1"/>
    <property type="match status" value="1"/>
</dbReference>
<keyword evidence="11" id="KW-1185">Reference proteome</keyword>
<accession>A0A9R1VIP5</accession>
<reference evidence="10 11" key="1">
    <citation type="journal article" date="2017" name="Nat. Commun.">
        <title>Genome assembly with in vitro proximity ligation data and whole-genome triplication in lettuce.</title>
        <authorList>
            <person name="Reyes-Chin-Wo S."/>
            <person name="Wang Z."/>
            <person name="Yang X."/>
            <person name="Kozik A."/>
            <person name="Arikit S."/>
            <person name="Song C."/>
            <person name="Xia L."/>
            <person name="Froenicke L."/>
            <person name="Lavelle D.O."/>
            <person name="Truco M.J."/>
            <person name="Xia R."/>
            <person name="Zhu S."/>
            <person name="Xu C."/>
            <person name="Xu H."/>
            <person name="Xu X."/>
            <person name="Cox K."/>
            <person name="Korf I."/>
            <person name="Meyers B.C."/>
            <person name="Michelmore R.W."/>
        </authorList>
    </citation>
    <scope>NUCLEOTIDE SEQUENCE [LARGE SCALE GENOMIC DNA]</scope>
    <source>
        <strain evidence="11">cv. Salinas</strain>
        <tissue evidence="10">Seedlings</tissue>
    </source>
</reference>
<gene>
    <name evidence="10" type="ORF">LSAT_V11C500233670</name>
</gene>
<organism evidence="10 11">
    <name type="scientific">Lactuca sativa</name>
    <name type="common">Garden lettuce</name>
    <dbReference type="NCBI Taxonomy" id="4236"/>
    <lineage>
        <taxon>Eukaryota</taxon>
        <taxon>Viridiplantae</taxon>
        <taxon>Streptophyta</taxon>
        <taxon>Embryophyta</taxon>
        <taxon>Tracheophyta</taxon>
        <taxon>Spermatophyta</taxon>
        <taxon>Magnoliopsida</taxon>
        <taxon>eudicotyledons</taxon>
        <taxon>Gunneridae</taxon>
        <taxon>Pentapetalae</taxon>
        <taxon>asterids</taxon>
        <taxon>campanulids</taxon>
        <taxon>Asterales</taxon>
        <taxon>Asteraceae</taxon>
        <taxon>Cichorioideae</taxon>
        <taxon>Cichorieae</taxon>
        <taxon>Lactucinae</taxon>
        <taxon>Lactuca</taxon>
    </lineage>
</organism>
<proteinExistence type="inferred from homology"/>
<dbReference type="AlphaFoldDB" id="A0A9R1VIP5"/>
<evidence type="ECO:0000256" key="2">
    <source>
        <dbReference type="ARBA" id="ARBA00004123"/>
    </source>
</evidence>
<name>A0A9R1VIP5_LACSA</name>
<comment type="subcellular location">
    <subcellularLocation>
        <location evidence="2">Nucleus</location>
    </subcellularLocation>
</comment>
<evidence type="ECO:0000259" key="9">
    <source>
        <dbReference type="Pfam" id="PF26138"/>
    </source>
</evidence>
<dbReference type="PANTHER" id="PTHR22930">
    <property type="match status" value="1"/>
</dbReference>
<evidence type="ECO:0000259" key="8">
    <source>
        <dbReference type="Pfam" id="PF13359"/>
    </source>
</evidence>
<dbReference type="InterPro" id="IPR045249">
    <property type="entry name" value="HARBI1-like"/>
</dbReference>
<keyword evidence="4" id="KW-0540">Nuclease</keyword>
<evidence type="ECO:0000256" key="6">
    <source>
        <dbReference type="ARBA" id="ARBA00022801"/>
    </source>
</evidence>
<keyword evidence="5" id="KW-0479">Metal-binding</keyword>
<protein>
    <recommendedName>
        <fullName evidence="12">DDE Tnp4 domain-containing protein</fullName>
    </recommendedName>
</protein>
<evidence type="ECO:0000256" key="3">
    <source>
        <dbReference type="ARBA" id="ARBA00006958"/>
    </source>
</evidence>
<sequence length="412" mass="47512">MDNPILTPIHVLKARQLQAVNLICLLLTFIIQRRPTNTKLVKLPTRKVILERIVVREELMCNLLNGGQCRDLIRMSENAFMRLCDILKGEGGLRPMQRMSIDEHVARFFHIVGNDLRTRLTSWMYGRSRSTTSKCFHKVLRAIISIESHYIQQPKGAIDGTHVCVHVPNTHAPRYRGRKGYPTINVLVVCTFDLKFTYVLTGLEGIASHSRIIKNVFTREDKLLIPSGRYCLVDAGLPHTSKLMAPYRGVRYHLKEYSMRAPHNSKELFNLCHVSLHNTIERAFGVLKRMFPIIQSTTEPFYSCETQSAIFFACCILHNFLLDEDRDINLEDEVMQEILNGPQDQEHRNSTEIDEGSSIAEQLTNSIANETWNHYKTLKTHFSQWYDLFRGISLSGFYWNSSTQLIEAEEEV</sequence>
<keyword evidence="7" id="KW-0539">Nucleus</keyword>
<dbReference type="InterPro" id="IPR027806">
    <property type="entry name" value="HARBI1_dom"/>
</dbReference>
<evidence type="ECO:0000256" key="7">
    <source>
        <dbReference type="ARBA" id="ARBA00023242"/>
    </source>
</evidence>